<dbReference type="PANTHER" id="PTHR11647">
    <property type="entry name" value="HYDRANTOINASE/DIHYDROPYRIMIDINASE FAMILY MEMBER"/>
    <property type="match status" value="1"/>
</dbReference>
<feature type="domain" description="Amidohydrolase 3" evidence="1">
    <location>
        <begin position="44"/>
        <end position="194"/>
    </location>
</feature>
<dbReference type="EMBL" id="NWUF01000016">
    <property type="protein sequence ID" value="PCE41334.1"/>
    <property type="molecule type" value="Genomic_DNA"/>
</dbReference>
<dbReference type="InterPro" id="IPR013108">
    <property type="entry name" value="Amidohydro_3"/>
</dbReference>
<keyword evidence="2" id="KW-0378">Hydrolase</keyword>
<dbReference type="KEGG" id="rdi:CMV14_10175"/>
<dbReference type="SUPFAM" id="SSF51556">
    <property type="entry name" value="Metallo-dependent hydrolases"/>
    <property type="match status" value="1"/>
</dbReference>
<comment type="caution">
    <text evidence="2">The sequence shown here is derived from an EMBL/GenBank/DDBJ whole genome shotgun (WGS) entry which is preliminary data.</text>
</comment>
<evidence type="ECO:0000259" key="1">
    <source>
        <dbReference type="Pfam" id="PF07969"/>
    </source>
</evidence>
<dbReference type="InterPro" id="IPR032466">
    <property type="entry name" value="Metal_Hydrolase"/>
</dbReference>
<dbReference type="AlphaFoldDB" id="A0A2A4FUF4"/>
<keyword evidence="3" id="KW-1185">Reference proteome</keyword>
<protein>
    <submittedName>
        <fullName evidence="2">Amidohydrolase</fullName>
    </submittedName>
</protein>
<dbReference type="GO" id="GO:0016812">
    <property type="term" value="F:hydrolase activity, acting on carbon-nitrogen (but not peptide) bonds, in cyclic amides"/>
    <property type="evidence" value="ECO:0007669"/>
    <property type="project" value="TreeGrafter"/>
</dbReference>
<dbReference type="SUPFAM" id="SSF51338">
    <property type="entry name" value="Composite domain of metallo-dependent hydrolases"/>
    <property type="match status" value="2"/>
</dbReference>
<evidence type="ECO:0000313" key="2">
    <source>
        <dbReference type="EMBL" id="PCE41334.1"/>
    </source>
</evidence>
<dbReference type="GO" id="GO:0005829">
    <property type="term" value="C:cytosol"/>
    <property type="evidence" value="ECO:0007669"/>
    <property type="project" value="TreeGrafter"/>
</dbReference>
<dbReference type="InterPro" id="IPR011059">
    <property type="entry name" value="Metal-dep_hydrolase_composite"/>
</dbReference>
<dbReference type="Proteomes" id="UP000218934">
    <property type="component" value="Unassembled WGS sequence"/>
</dbReference>
<reference evidence="2 3" key="1">
    <citation type="submission" date="2017-09" db="EMBL/GenBank/DDBJ databases">
        <title>The Catabolism of 3,6-Dichlorosalicylic acid is Initiated by the Cytochrome P450 Monooxygenase DsmABC in Rhizorhabdus dicambivorans Ndbn-20.</title>
        <authorList>
            <person name="Na L."/>
        </authorList>
    </citation>
    <scope>NUCLEOTIDE SEQUENCE [LARGE SCALE GENOMIC DNA]</scope>
    <source>
        <strain evidence="2 3">Ndbn-20m</strain>
    </source>
</reference>
<dbReference type="OrthoDB" id="9766983at2"/>
<proteinExistence type="predicted"/>
<dbReference type="PANTHER" id="PTHR11647:SF1">
    <property type="entry name" value="COLLAPSIN RESPONSE MEDIATOR PROTEIN"/>
    <property type="match status" value="1"/>
</dbReference>
<dbReference type="Gene3D" id="3.20.20.140">
    <property type="entry name" value="Metal-dependent hydrolases"/>
    <property type="match status" value="2"/>
</dbReference>
<evidence type="ECO:0000313" key="3">
    <source>
        <dbReference type="Proteomes" id="UP000218934"/>
    </source>
</evidence>
<sequence length="555" mass="59667">MFDVIVRGGLVVDGTGAPPFQGDVAVKDGKIAAVGLVEGEARHVLEAQGRVVAPGFIDPHTHFDVQLLWDGAAKPSLEHGVTCVVPGNCSLSLAPLKVADRPAVIGMFQQIEEMPPEAFTVAFEWTWEDFGGYRKALEKDLSINVAPLVGHSLIRLWVMGSAAQERAATADEITAMQEILRECLRAGAIGLSTSFVDVDENNRPVPSRFAQFKEIDALCAVLGEYDCILQCVPEFYATDITIARIDQLAELSIKHDIRTTFSPLFDTLEVPDNAERSISRVEEQFARGARVWPQMQTRPIDISFSLLRPSLFVAGITRWIRTLRLPLAERMAALRDPETVARLVGYAGADGGEALIGHLIARGGDACPPELIGKTLSEIARIRGEAPALALINLSLEHGLDVAFLSAGQGHQSTARIGPMLAHPLVHVGASDGGAHLSSFATYGDTGYLFSEFVRKSGVLSLEAAVAKITGETADIWGLRDRGRLKPGLAADIVIFDADTIDRGQEVPVYDVPGNGMRYVRTATGIDTVLVNGEIAYTGGNYTDAHAGVVCVNRS</sequence>
<dbReference type="RefSeq" id="WP_066964861.1">
    <property type="nucleotide sequence ID" value="NZ_CP023449.1"/>
</dbReference>
<organism evidence="2 3">
    <name type="scientific">Rhizorhabdus dicambivorans</name>
    <dbReference type="NCBI Taxonomy" id="1850238"/>
    <lineage>
        <taxon>Bacteria</taxon>
        <taxon>Pseudomonadati</taxon>
        <taxon>Pseudomonadota</taxon>
        <taxon>Alphaproteobacteria</taxon>
        <taxon>Sphingomonadales</taxon>
        <taxon>Sphingomonadaceae</taxon>
        <taxon>Rhizorhabdus</taxon>
    </lineage>
</organism>
<dbReference type="Pfam" id="PF07969">
    <property type="entry name" value="Amidohydro_3"/>
    <property type="match status" value="2"/>
</dbReference>
<name>A0A2A4FUF4_9SPHN</name>
<gene>
    <name evidence="2" type="ORF">COO09_15905</name>
</gene>
<dbReference type="InterPro" id="IPR050378">
    <property type="entry name" value="Metallo-dep_Hydrolases_sf"/>
</dbReference>
<feature type="domain" description="Amidohydrolase 3" evidence="1">
    <location>
        <begin position="373"/>
        <end position="537"/>
    </location>
</feature>
<accession>A0A2A4FUF4</accession>